<proteinExistence type="predicted"/>
<evidence type="ECO:0000313" key="11">
    <source>
        <dbReference type="Proteomes" id="UP000254575"/>
    </source>
</evidence>
<evidence type="ECO:0000256" key="6">
    <source>
        <dbReference type="ARBA" id="ARBA00022837"/>
    </source>
</evidence>
<keyword evidence="5" id="KW-0677">Repeat</keyword>
<dbReference type="InterPro" id="IPR003995">
    <property type="entry name" value="RTX_toxin_determinant-A"/>
</dbReference>
<accession>A0A380N0Y4</accession>
<evidence type="ECO:0000259" key="9">
    <source>
        <dbReference type="Pfam" id="PF06594"/>
    </source>
</evidence>
<comment type="subcellular location">
    <subcellularLocation>
        <location evidence="1">Membrane</location>
    </subcellularLocation>
    <subcellularLocation>
        <location evidence="2">Secreted</location>
    </subcellularLocation>
</comment>
<feature type="domain" description="Haemolysin-type calcium binding-related" evidence="9">
    <location>
        <begin position="1219"/>
        <end position="1245"/>
    </location>
</feature>
<dbReference type="Pfam" id="PF06594">
    <property type="entry name" value="HCBP_related"/>
    <property type="match status" value="4"/>
</dbReference>
<evidence type="ECO:0000313" key="10">
    <source>
        <dbReference type="EMBL" id="SUO98198.1"/>
    </source>
</evidence>
<evidence type="ECO:0000256" key="8">
    <source>
        <dbReference type="ARBA" id="ARBA00023136"/>
    </source>
</evidence>
<dbReference type="PROSITE" id="PS00330">
    <property type="entry name" value="HEMOLYSIN_CALCIUM"/>
    <property type="match status" value="10"/>
</dbReference>
<evidence type="ECO:0000256" key="1">
    <source>
        <dbReference type="ARBA" id="ARBA00004370"/>
    </source>
</evidence>
<dbReference type="PRINTS" id="PR01488">
    <property type="entry name" value="RTXTOXINA"/>
</dbReference>
<dbReference type="PANTHER" id="PTHR38340:SF1">
    <property type="entry name" value="S-LAYER PROTEIN"/>
    <property type="match status" value="1"/>
</dbReference>
<keyword evidence="7" id="KW-0843">Virulence</keyword>
<keyword evidence="11" id="KW-1185">Reference proteome</keyword>
<dbReference type="InterPro" id="IPR050557">
    <property type="entry name" value="RTX_toxin/Mannuronan_C5-epim"/>
</dbReference>
<keyword evidence="3" id="KW-0964">Secreted</keyword>
<feature type="domain" description="Haemolysin-type calcium binding-related" evidence="9">
    <location>
        <begin position="1061"/>
        <end position="1087"/>
    </location>
</feature>
<evidence type="ECO:0000256" key="3">
    <source>
        <dbReference type="ARBA" id="ARBA00022525"/>
    </source>
</evidence>
<dbReference type="PRINTS" id="PR00313">
    <property type="entry name" value="CABNDNGRPT"/>
</dbReference>
<dbReference type="EMBL" id="UHIA01000004">
    <property type="protein sequence ID" value="SUO98198.1"/>
    <property type="molecule type" value="Genomic_DNA"/>
</dbReference>
<dbReference type="GO" id="GO:0005576">
    <property type="term" value="C:extracellular region"/>
    <property type="evidence" value="ECO:0007669"/>
    <property type="project" value="UniProtKB-SubCell"/>
</dbReference>
<keyword evidence="4" id="KW-0800">Toxin</keyword>
<dbReference type="GO" id="GO:0090729">
    <property type="term" value="F:toxin activity"/>
    <property type="evidence" value="ECO:0007669"/>
    <property type="project" value="UniProtKB-KW"/>
</dbReference>
<evidence type="ECO:0000256" key="7">
    <source>
        <dbReference type="ARBA" id="ARBA00023026"/>
    </source>
</evidence>
<protein>
    <submittedName>
        <fullName evidence="10">Cyclolysin</fullName>
    </submittedName>
</protein>
<evidence type="ECO:0000256" key="2">
    <source>
        <dbReference type="ARBA" id="ARBA00004613"/>
    </source>
</evidence>
<dbReference type="InterPro" id="IPR011049">
    <property type="entry name" value="Serralysin-like_metalloprot_C"/>
</dbReference>
<keyword evidence="8" id="KW-0472">Membrane</keyword>
<evidence type="ECO:0000256" key="4">
    <source>
        <dbReference type="ARBA" id="ARBA00022656"/>
    </source>
</evidence>
<dbReference type="GO" id="GO:0016020">
    <property type="term" value="C:membrane"/>
    <property type="evidence" value="ECO:0007669"/>
    <property type="project" value="UniProtKB-SubCell"/>
</dbReference>
<sequence>MATPLTVVSKTFTLIKNGFSGEDILNTFTNEILNMNQEEILYTTGSTIQMVENIGDLLGYGSMESNTMSAVITSGMVYNQIITLKDSIVYKDEIDLHKLNNLLGDLFIIAGDSFTANGIKGGVILSAAGLYIKEYGDATYGNEPAIVAASEFFNKENMLGFIGDRFEAWSKFVYKILPDAINPWLDIEDAIEYINLNRSGEYHIVDPLTLDLDGDGIETVKIDGLNSILFDHDADGIRTATGWVKADDGLLVLDSNGDGKIDTGRELFGDNRLLKDGSLAPTGFAALAEHDDNGDGKIDAQDAVFEQLKVWRDLNQDGVSQAEELFTLEQLGIQSLDLNHQAVNQRQGNGNTVARLGSYTTTDGSTHKMGDLLFDNNAMISRFSDEVELSAAQKDSVNLRGMGRLRDLQQAAAKSSALADVIQDYSAAQTKQEQLALRDKLILEWANTDINPMYAFHLDRVSIQTASSGVGLTPGQLKNVFLGPELAKINGEFHQLKDKIRILDSFTGQRSSLIAYTNLEDAKRILNVIKDSYDKLAEQLYAGLLFQTRLKPYTDHISLSFKDDKLALDFSQTAAVFNQIHTKDPQKAFVDLGEFLYYSDAMKKTDTFAKLSSLFMEYAQSSISSGNFETDLAILGKEKFIALGHHLGTEQDETLKGTDLANLISGGAGNDKLYGNGGDDRLIGGEGNDRLEGGKGNDVYVFSKGHGQDSLYDPYNDSGDRIVFTDLNYADMTFRQDGSHLILASGENDYVKIDYFFSSQQYKIEHFEFADKTISLDEMMKNGLILHGTEQNETIQHWQGKMIAYAGAGNDSLIGADKDDELHGEAGNDKLYGNAGDDRLIGGEGNDRLEGGKGNDVYVFSKGHGQDSLYDPYNDSGDRIVFTDLNYADMTFRQDGSHLILASGENDYVKIDYFFSSQQYKIEHFEFADKTISLDEMMKNGLILHGTEQNETIQHWQGKMIAYAGAGNDSLIGADKDDELHGEAGNDKLYGNAGDDRLIGGEGNDRLEGGKGNDVYVFSKGHGQDSLYDPYNDSGDRIIFTDLNYADMTFRQDGSHLILASGENDYVKIDYFFSSQQYKIEHFEFADKTISLDEMMENGLILHGTEQNETIQHWQGKMIAYADAGNDSLIGADKDDELYGEEGNDRLVGNGGDDRLIGGEGNDRLEGGKGNDVYVFSKGHGQDSLYDPYNDSGDRIVFTDLNYADMTFRQDGSHLILASGENDYVKIDYFFSSQQYKIEHFEFADKTISLDEMMKNGLILHGTEQNETIQHWQGKMIAYAGAGNDGLIGADKDDELYGEEGNDRLVGNGGNDRLYGGEGEDYLYAGAGNDMLSGGQGADRLHGGAGADVFIFDSLDTVDTLEDFNAKEDSIALDKSLFTALGENIEAAEFAFGSQAENAEQRLVFDSKTGALLYDADGSGEAAAVHIATIRGSALNALSHEQFALI</sequence>
<gene>
    <name evidence="10" type="primary">cya_6</name>
    <name evidence="10" type="ORF">NCTC10717_01939</name>
</gene>
<dbReference type="GO" id="GO:0005509">
    <property type="term" value="F:calcium ion binding"/>
    <property type="evidence" value="ECO:0007669"/>
    <property type="project" value="InterPro"/>
</dbReference>
<feature type="domain" description="Haemolysin-type calcium binding-related" evidence="9">
    <location>
        <begin position="903"/>
        <end position="929"/>
    </location>
</feature>
<dbReference type="Gene3D" id="2.150.10.10">
    <property type="entry name" value="Serralysin-like metalloprotease, C-terminal"/>
    <property type="match status" value="5"/>
</dbReference>
<dbReference type="SUPFAM" id="SSF51120">
    <property type="entry name" value="beta-Roll"/>
    <property type="match status" value="5"/>
</dbReference>
<dbReference type="Pfam" id="PF00353">
    <property type="entry name" value="HemolysinCabind"/>
    <property type="match status" value="6"/>
</dbReference>
<dbReference type="InterPro" id="IPR001343">
    <property type="entry name" value="Hemolysn_Ca-bd"/>
</dbReference>
<name>A0A380N0Y4_9GAMM</name>
<dbReference type="InterPro" id="IPR018511">
    <property type="entry name" value="Hemolysin-typ_Ca-bd_CS"/>
</dbReference>
<evidence type="ECO:0000256" key="5">
    <source>
        <dbReference type="ARBA" id="ARBA00022737"/>
    </source>
</evidence>
<organism evidence="10 11">
    <name type="scientific">Suttonella indologenes</name>
    <dbReference type="NCBI Taxonomy" id="13276"/>
    <lineage>
        <taxon>Bacteria</taxon>
        <taxon>Pseudomonadati</taxon>
        <taxon>Pseudomonadota</taxon>
        <taxon>Gammaproteobacteria</taxon>
        <taxon>Cardiobacteriales</taxon>
        <taxon>Cardiobacteriaceae</taxon>
        <taxon>Suttonella</taxon>
    </lineage>
</organism>
<reference evidence="10 11" key="1">
    <citation type="submission" date="2018-06" db="EMBL/GenBank/DDBJ databases">
        <authorList>
            <consortium name="Pathogen Informatics"/>
            <person name="Doyle S."/>
        </authorList>
    </citation>
    <scope>NUCLEOTIDE SEQUENCE [LARGE SCALE GENOMIC DNA]</scope>
    <source>
        <strain evidence="10 11">NCTC10717</strain>
    </source>
</reference>
<dbReference type="InterPro" id="IPR010566">
    <property type="entry name" value="Haemolys_ca-bd"/>
</dbReference>
<keyword evidence="6" id="KW-0106">Calcium</keyword>
<dbReference type="PANTHER" id="PTHR38340">
    <property type="entry name" value="S-LAYER PROTEIN"/>
    <property type="match status" value="1"/>
</dbReference>
<dbReference type="Proteomes" id="UP000254575">
    <property type="component" value="Unassembled WGS sequence"/>
</dbReference>
<feature type="domain" description="Haemolysin-type calcium binding-related" evidence="9">
    <location>
        <begin position="745"/>
        <end position="771"/>
    </location>
</feature>